<organism evidence="4 5">
    <name type="scientific">Patiria miniata</name>
    <name type="common">Bat star</name>
    <name type="synonym">Asterina miniata</name>
    <dbReference type="NCBI Taxonomy" id="46514"/>
    <lineage>
        <taxon>Eukaryota</taxon>
        <taxon>Metazoa</taxon>
        <taxon>Echinodermata</taxon>
        <taxon>Eleutherozoa</taxon>
        <taxon>Asterozoa</taxon>
        <taxon>Asteroidea</taxon>
        <taxon>Valvatacea</taxon>
        <taxon>Valvatida</taxon>
        <taxon>Asterinidae</taxon>
        <taxon>Patiria</taxon>
    </lineage>
</organism>
<reference evidence="4" key="1">
    <citation type="submission" date="2022-11" db="UniProtKB">
        <authorList>
            <consortium name="EnsemblMetazoa"/>
        </authorList>
    </citation>
    <scope>IDENTIFICATION</scope>
</reference>
<dbReference type="EnsemblMetazoa" id="XM_038214995.1">
    <property type="protein sequence ID" value="XP_038070923.1"/>
    <property type="gene ID" value="LOC119739876"/>
</dbReference>
<proteinExistence type="predicted"/>
<evidence type="ECO:0000256" key="1">
    <source>
        <dbReference type="SAM" id="MobiDB-lite"/>
    </source>
</evidence>
<evidence type="ECO:0000256" key="2">
    <source>
        <dbReference type="SAM" id="Phobius"/>
    </source>
</evidence>
<keyword evidence="2" id="KW-0812">Transmembrane</keyword>
<sequence>MRVMDILQMCKGRSQDASLAFIFILTLAVLQTQTQAHQTTTESPSGNELSTGDEPQNAPPVIVSPQPEPKCCMDADCQRYCNIKCTQHGCLPDTQKEVLHQSNDIKDQCCSTGDNFESTSSSGGLGIVNGTTDVTDTPTSVSGQQTDLKTFTSASPSNGATITENKATDVTGISPSVQKPDIDKRPSDGPSSTPEITSPEIITPQNGQTSPLPRFEQVLLCICVGFLFLIFCLILAFILVYYIKRSRRETERQPLQRPLQEYPKKNLTEDCRPRDPERGDGGVDRNSKNRTSQDPDPATSVVTCQRCGVTVPGVRAVPENEALGGHSETPEESEVEPGACATPNGAAAYDQPQNQDSSQKATTEMNISVVGHKNTIFISTADDHQCHVNDSFNSSDCDTVSE</sequence>
<evidence type="ECO:0000256" key="3">
    <source>
        <dbReference type="SAM" id="SignalP"/>
    </source>
</evidence>
<feature type="region of interest" description="Disordered" evidence="1">
    <location>
        <begin position="250"/>
        <end position="300"/>
    </location>
</feature>
<keyword evidence="2" id="KW-0472">Membrane</keyword>
<feature type="chain" id="PRO_5037571115" evidence="3">
    <location>
        <begin position="37"/>
        <end position="402"/>
    </location>
</feature>
<feature type="signal peptide" evidence="3">
    <location>
        <begin position="1"/>
        <end position="36"/>
    </location>
</feature>
<dbReference type="GeneID" id="119739876"/>
<feature type="region of interest" description="Disordered" evidence="1">
    <location>
        <begin position="318"/>
        <end position="361"/>
    </location>
</feature>
<keyword evidence="3" id="KW-0732">Signal</keyword>
<feature type="compositionally biased region" description="Basic and acidic residues" evidence="1">
    <location>
        <begin position="262"/>
        <end position="293"/>
    </location>
</feature>
<dbReference type="AlphaFoldDB" id="A0A914B4E3"/>
<protein>
    <submittedName>
        <fullName evidence="4">Uncharacterized protein</fullName>
    </submittedName>
</protein>
<keyword evidence="5" id="KW-1185">Reference proteome</keyword>
<feature type="compositionally biased region" description="Polar residues" evidence="1">
    <location>
        <begin position="149"/>
        <end position="165"/>
    </location>
</feature>
<feature type="transmembrane region" description="Helical" evidence="2">
    <location>
        <begin position="217"/>
        <end position="243"/>
    </location>
</feature>
<feature type="region of interest" description="Disordered" evidence="1">
    <location>
        <begin position="36"/>
        <end position="62"/>
    </location>
</feature>
<name>A0A914B4E3_PATMI</name>
<evidence type="ECO:0000313" key="4">
    <source>
        <dbReference type="EnsemblMetazoa" id="XP_038070923.1"/>
    </source>
</evidence>
<keyword evidence="2" id="KW-1133">Transmembrane helix</keyword>
<accession>A0A914B4E3</accession>
<feature type="region of interest" description="Disordered" evidence="1">
    <location>
        <begin position="149"/>
        <end position="208"/>
    </location>
</feature>
<dbReference type="Proteomes" id="UP000887568">
    <property type="component" value="Unplaced"/>
</dbReference>
<feature type="compositionally biased region" description="Polar residues" evidence="1">
    <location>
        <begin position="42"/>
        <end position="54"/>
    </location>
</feature>
<feature type="compositionally biased region" description="Polar residues" evidence="1">
    <location>
        <begin position="351"/>
        <end position="361"/>
    </location>
</feature>
<dbReference type="RefSeq" id="XP_038070923.1">
    <property type="nucleotide sequence ID" value="XM_038214995.1"/>
</dbReference>
<evidence type="ECO:0000313" key="5">
    <source>
        <dbReference type="Proteomes" id="UP000887568"/>
    </source>
</evidence>